<keyword evidence="1" id="KW-1133">Transmembrane helix</keyword>
<feature type="transmembrane region" description="Helical" evidence="1">
    <location>
        <begin position="22"/>
        <end position="42"/>
    </location>
</feature>
<reference evidence="2" key="1">
    <citation type="submission" date="2021-08" db="EMBL/GenBank/DDBJ databases">
        <title>WGS assembly of Ceratopteris richardii.</title>
        <authorList>
            <person name="Marchant D.B."/>
            <person name="Chen G."/>
            <person name="Jenkins J."/>
            <person name="Shu S."/>
            <person name="Leebens-Mack J."/>
            <person name="Grimwood J."/>
            <person name="Schmutz J."/>
            <person name="Soltis P."/>
            <person name="Soltis D."/>
            <person name="Chen Z.-H."/>
        </authorList>
    </citation>
    <scope>NUCLEOTIDE SEQUENCE</scope>
    <source>
        <strain evidence="2">Whitten #5841</strain>
        <tissue evidence="2">Leaf</tissue>
    </source>
</reference>
<keyword evidence="1" id="KW-0812">Transmembrane</keyword>
<sequence length="104" mass="11254">MPAPLSATTCHVTESIHANTTIHNSFFTVFLFLILGCVHCLASCNIPNGNPCRAMVSIRSSFWWLFIIEIAPATPNVVVSLNSAVYCTLSAETLASSNQPRRGT</sequence>
<dbReference type="AlphaFoldDB" id="A0A8T2UJB5"/>
<accession>A0A8T2UJB5</accession>
<keyword evidence="1" id="KW-0472">Membrane</keyword>
<feature type="transmembrane region" description="Helical" evidence="1">
    <location>
        <begin position="62"/>
        <end position="81"/>
    </location>
</feature>
<dbReference type="EMBL" id="CM035412">
    <property type="protein sequence ID" value="KAH7433923.1"/>
    <property type="molecule type" value="Genomic_DNA"/>
</dbReference>
<comment type="caution">
    <text evidence="2">The sequence shown here is derived from an EMBL/GenBank/DDBJ whole genome shotgun (WGS) entry which is preliminary data.</text>
</comment>
<evidence type="ECO:0000256" key="1">
    <source>
        <dbReference type="SAM" id="Phobius"/>
    </source>
</evidence>
<proteinExistence type="predicted"/>
<keyword evidence="3" id="KW-1185">Reference proteome</keyword>
<name>A0A8T2UJB5_CERRI</name>
<evidence type="ECO:0000313" key="2">
    <source>
        <dbReference type="EMBL" id="KAH7433923.1"/>
    </source>
</evidence>
<organism evidence="2 3">
    <name type="scientific">Ceratopteris richardii</name>
    <name type="common">Triangle waterfern</name>
    <dbReference type="NCBI Taxonomy" id="49495"/>
    <lineage>
        <taxon>Eukaryota</taxon>
        <taxon>Viridiplantae</taxon>
        <taxon>Streptophyta</taxon>
        <taxon>Embryophyta</taxon>
        <taxon>Tracheophyta</taxon>
        <taxon>Polypodiopsida</taxon>
        <taxon>Polypodiidae</taxon>
        <taxon>Polypodiales</taxon>
        <taxon>Pteridineae</taxon>
        <taxon>Pteridaceae</taxon>
        <taxon>Parkerioideae</taxon>
        <taxon>Ceratopteris</taxon>
    </lineage>
</organism>
<protein>
    <submittedName>
        <fullName evidence="2">Uncharacterized protein</fullName>
    </submittedName>
</protein>
<evidence type="ECO:0000313" key="3">
    <source>
        <dbReference type="Proteomes" id="UP000825935"/>
    </source>
</evidence>
<dbReference type="Proteomes" id="UP000825935">
    <property type="component" value="Chromosome 7"/>
</dbReference>
<gene>
    <name evidence="2" type="ORF">KP509_07G092800</name>
</gene>